<accession>A0A0D3KXZ4</accession>
<proteinExistence type="predicted"/>
<dbReference type="AlphaFoldDB" id="A0A0D3KXZ4"/>
<dbReference type="Proteomes" id="UP000013827">
    <property type="component" value="Unassembled WGS sequence"/>
</dbReference>
<evidence type="ECO:0000313" key="3">
    <source>
        <dbReference type="Proteomes" id="UP000013827"/>
    </source>
</evidence>
<sequence length="186" mass="20323">MAAPSRGPAARPRARARPLCRRASPGPRHRPLRLLRHRARRRRVARAARALLPARARAVAWRRLVPECFLLRPRRGGHRSALRGRRRRGAHLFSAGSRGARPPQVWRRVLHLHGAHRAGAEGARAARLRPLFPRGVHTALAAHVGHAALPKLQRGGRPRRLRGGPCRGRRAAGGAPPSTSPAGAAI</sequence>
<dbReference type="EnsemblProtists" id="EOD40629">
    <property type="protein sequence ID" value="EOD40629"/>
    <property type="gene ID" value="EMIHUDRAFT_471816"/>
</dbReference>
<reference evidence="3" key="1">
    <citation type="journal article" date="2013" name="Nature">
        <title>Pan genome of the phytoplankton Emiliania underpins its global distribution.</title>
        <authorList>
            <person name="Read B.A."/>
            <person name="Kegel J."/>
            <person name="Klute M.J."/>
            <person name="Kuo A."/>
            <person name="Lefebvre S.C."/>
            <person name="Maumus F."/>
            <person name="Mayer C."/>
            <person name="Miller J."/>
            <person name="Monier A."/>
            <person name="Salamov A."/>
            <person name="Young J."/>
            <person name="Aguilar M."/>
            <person name="Claverie J.M."/>
            <person name="Frickenhaus S."/>
            <person name="Gonzalez K."/>
            <person name="Herman E.K."/>
            <person name="Lin Y.C."/>
            <person name="Napier J."/>
            <person name="Ogata H."/>
            <person name="Sarno A.F."/>
            <person name="Shmutz J."/>
            <person name="Schroeder D."/>
            <person name="de Vargas C."/>
            <person name="Verret F."/>
            <person name="von Dassow P."/>
            <person name="Valentin K."/>
            <person name="Van de Peer Y."/>
            <person name="Wheeler G."/>
            <person name="Dacks J.B."/>
            <person name="Delwiche C.F."/>
            <person name="Dyhrman S.T."/>
            <person name="Glockner G."/>
            <person name="John U."/>
            <person name="Richards T."/>
            <person name="Worden A.Z."/>
            <person name="Zhang X."/>
            <person name="Grigoriev I.V."/>
            <person name="Allen A.E."/>
            <person name="Bidle K."/>
            <person name="Borodovsky M."/>
            <person name="Bowler C."/>
            <person name="Brownlee C."/>
            <person name="Cock J.M."/>
            <person name="Elias M."/>
            <person name="Gladyshev V.N."/>
            <person name="Groth M."/>
            <person name="Guda C."/>
            <person name="Hadaegh A."/>
            <person name="Iglesias-Rodriguez M.D."/>
            <person name="Jenkins J."/>
            <person name="Jones B.M."/>
            <person name="Lawson T."/>
            <person name="Leese F."/>
            <person name="Lindquist E."/>
            <person name="Lobanov A."/>
            <person name="Lomsadze A."/>
            <person name="Malik S.B."/>
            <person name="Marsh M.E."/>
            <person name="Mackinder L."/>
            <person name="Mock T."/>
            <person name="Mueller-Roeber B."/>
            <person name="Pagarete A."/>
            <person name="Parker M."/>
            <person name="Probert I."/>
            <person name="Quesneville H."/>
            <person name="Raines C."/>
            <person name="Rensing S.A."/>
            <person name="Riano-Pachon D.M."/>
            <person name="Richier S."/>
            <person name="Rokitta S."/>
            <person name="Shiraiwa Y."/>
            <person name="Soanes D.M."/>
            <person name="van der Giezen M."/>
            <person name="Wahlund T.M."/>
            <person name="Williams B."/>
            <person name="Wilson W."/>
            <person name="Wolfe G."/>
            <person name="Wurch L.L."/>
        </authorList>
    </citation>
    <scope>NUCLEOTIDE SEQUENCE</scope>
</reference>
<organism evidence="2 3">
    <name type="scientific">Emiliania huxleyi (strain CCMP1516)</name>
    <dbReference type="NCBI Taxonomy" id="280463"/>
    <lineage>
        <taxon>Eukaryota</taxon>
        <taxon>Haptista</taxon>
        <taxon>Haptophyta</taxon>
        <taxon>Prymnesiophyceae</taxon>
        <taxon>Isochrysidales</taxon>
        <taxon>Noelaerhabdaceae</taxon>
        <taxon>Emiliania</taxon>
    </lineage>
</organism>
<keyword evidence="3" id="KW-1185">Reference proteome</keyword>
<feature type="compositionally biased region" description="Low complexity" evidence="1">
    <location>
        <begin position="172"/>
        <end position="186"/>
    </location>
</feature>
<reference evidence="2" key="2">
    <citation type="submission" date="2024-10" db="UniProtKB">
        <authorList>
            <consortium name="EnsemblProtists"/>
        </authorList>
    </citation>
    <scope>IDENTIFICATION</scope>
</reference>
<feature type="compositionally biased region" description="Low complexity" evidence="1">
    <location>
        <begin position="1"/>
        <end position="11"/>
    </location>
</feature>
<feature type="compositionally biased region" description="Basic residues" evidence="1">
    <location>
        <begin position="154"/>
        <end position="170"/>
    </location>
</feature>
<feature type="region of interest" description="Disordered" evidence="1">
    <location>
        <begin position="151"/>
        <end position="186"/>
    </location>
</feature>
<feature type="region of interest" description="Disordered" evidence="1">
    <location>
        <begin position="1"/>
        <end position="31"/>
    </location>
</feature>
<evidence type="ECO:0000313" key="2">
    <source>
        <dbReference type="EnsemblProtists" id="EOD40629"/>
    </source>
</evidence>
<protein>
    <submittedName>
        <fullName evidence="2">Uncharacterized protein</fullName>
    </submittedName>
</protein>
<dbReference type="PaxDb" id="2903-EOD40629"/>
<evidence type="ECO:0000256" key="1">
    <source>
        <dbReference type="SAM" id="MobiDB-lite"/>
    </source>
</evidence>
<name>A0A0D3KXZ4_EMIH1</name>